<dbReference type="Pfam" id="PF01494">
    <property type="entry name" value="FAD_binding_3"/>
    <property type="match status" value="1"/>
</dbReference>
<sequence>MNDANGGRDAFDAIVVGARCAGSPTAMLLARAGYRVLLLDRAEFPSDTLSTHLVHQPGVAALGRWGLLGRVVDSGCPPLDRVRYRVGDVELTGCGRGVDGHRAGYAPRRFVLDAILLEGAVAAGVEFRERCTVTELLRDENGRVVGVAGTHRGSPFTERARLVVGADGMRSRVAELCDAPFTSRKPTFTCAYYAYWDDLPACLELYERPGAWVAAVPTNAGATLVLAYFPQARFDEVRRDAEAAYTEQVRSTAPELYDRMAGRRPVERLRGTGDQRNFFRQATGPGWALVGDAGHHKDSITARGISDAFYQAESLVRHIGDGLAEPARLDEALDAFAADRDKALTGGFEATLSVAQLEVHEERLSLLRAVRQDEELTSIYFDLVAGIGSLESLYTPRLMALL</sequence>
<dbReference type="InterPro" id="IPR050407">
    <property type="entry name" value="Geranylgeranyl_reductase"/>
</dbReference>
<dbReference type="GO" id="GO:0071949">
    <property type="term" value="F:FAD binding"/>
    <property type="evidence" value="ECO:0007669"/>
    <property type="project" value="InterPro"/>
</dbReference>
<protein>
    <submittedName>
        <fullName evidence="2">NAD(P)/FAD-dependent oxidoreductase</fullName>
    </submittedName>
</protein>
<comment type="caution">
    <text evidence="2">The sequence shown here is derived from an EMBL/GenBank/DDBJ whole genome shotgun (WGS) entry which is preliminary data.</text>
</comment>
<dbReference type="PANTHER" id="PTHR42685:SF22">
    <property type="entry name" value="CONDITIONED MEDIUM FACTOR RECEPTOR 1"/>
    <property type="match status" value="1"/>
</dbReference>
<dbReference type="Gene3D" id="3.50.50.60">
    <property type="entry name" value="FAD/NAD(P)-binding domain"/>
    <property type="match status" value="1"/>
</dbReference>
<proteinExistence type="predicted"/>
<dbReference type="PANTHER" id="PTHR42685">
    <property type="entry name" value="GERANYLGERANYL DIPHOSPHATE REDUCTASE"/>
    <property type="match status" value="1"/>
</dbReference>
<dbReference type="InterPro" id="IPR002938">
    <property type="entry name" value="FAD-bd"/>
</dbReference>
<dbReference type="Proteomes" id="UP000278673">
    <property type="component" value="Unassembled WGS sequence"/>
</dbReference>
<evidence type="ECO:0000313" key="2">
    <source>
        <dbReference type="EMBL" id="RMI39336.1"/>
    </source>
</evidence>
<dbReference type="SUPFAM" id="SSF51905">
    <property type="entry name" value="FAD/NAD(P)-binding domain"/>
    <property type="match status" value="1"/>
</dbReference>
<dbReference type="RefSeq" id="WP_122184405.1">
    <property type="nucleotide sequence ID" value="NZ_RFFJ01000075.1"/>
</dbReference>
<dbReference type="AlphaFoldDB" id="A0A3M2LQG9"/>
<reference evidence="2 3" key="1">
    <citation type="submission" date="2018-10" db="EMBL/GenBank/DDBJ databases">
        <title>Isolation, diversity and antifungal activity of actinobacteria from wheat.</title>
        <authorList>
            <person name="Han C."/>
        </authorList>
    </citation>
    <scope>NUCLEOTIDE SEQUENCE [LARGE SCALE GENOMIC DNA]</scope>
    <source>
        <strain evidence="2 3">NEAU-YY642</strain>
    </source>
</reference>
<evidence type="ECO:0000259" key="1">
    <source>
        <dbReference type="Pfam" id="PF01494"/>
    </source>
</evidence>
<keyword evidence="3" id="KW-1185">Reference proteome</keyword>
<dbReference type="EMBL" id="RFFJ01000075">
    <property type="protein sequence ID" value="RMI39336.1"/>
    <property type="molecule type" value="Genomic_DNA"/>
</dbReference>
<feature type="domain" description="FAD-binding" evidence="1">
    <location>
        <begin position="12"/>
        <end position="336"/>
    </location>
</feature>
<dbReference type="PRINTS" id="PR00420">
    <property type="entry name" value="RNGMNOXGNASE"/>
</dbReference>
<organism evidence="2 3">
    <name type="scientific">Streptomyces triticirhizae</name>
    <dbReference type="NCBI Taxonomy" id="2483353"/>
    <lineage>
        <taxon>Bacteria</taxon>
        <taxon>Bacillati</taxon>
        <taxon>Actinomycetota</taxon>
        <taxon>Actinomycetes</taxon>
        <taxon>Kitasatosporales</taxon>
        <taxon>Streptomycetaceae</taxon>
        <taxon>Streptomyces</taxon>
    </lineage>
</organism>
<accession>A0A3M2LQG9</accession>
<dbReference type="InterPro" id="IPR036188">
    <property type="entry name" value="FAD/NAD-bd_sf"/>
</dbReference>
<evidence type="ECO:0000313" key="3">
    <source>
        <dbReference type="Proteomes" id="UP000278673"/>
    </source>
</evidence>
<name>A0A3M2LQG9_9ACTN</name>
<gene>
    <name evidence="2" type="ORF">EBN88_15135</name>
</gene>